<reference evidence="1 2" key="1">
    <citation type="submission" date="2019-12" db="EMBL/GenBank/DDBJ databases">
        <title>Comparative genomics gives insights into the taxonomy of the Azoarcus-Aromatoleum group and reveals separate origins of nif in the plant-associated Azoarcus and non-plant-associated Aromatoleum sub-groups.</title>
        <authorList>
            <person name="Lafos M."/>
            <person name="Maluk M."/>
            <person name="Batista M."/>
            <person name="Junghare M."/>
            <person name="Carmona M."/>
            <person name="Faoro H."/>
            <person name="Cruz L.M."/>
            <person name="Battistoni F."/>
            <person name="De Souza E."/>
            <person name="Pedrosa F."/>
            <person name="Chen W.-M."/>
            <person name="Poole P.S."/>
            <person name="Dixon R.A."/>
            <person name="James E.K."/>
        </authorList>
    </citation>
    <scope>NUCLEOTIDE SEQUENCE [LARGE SCALE GENOMIC DNA]</scope>
    <source>
        <strain evidence="1 2">T</strain>
    </source>
</reference>
<gene>
    <name evidence="1" type="ORF">GPA27_18835</name>
</gene>
<name>A0ABX1NJR7_9RHOO</name>
<sequence length="42" mass="5018">MLRYTSQVTVLKCTLCNAENRTIWANNLMGRRQRAYAWERAQ</sequence>
<proteinExistence type="predicted"/>
<protein>
    <submittedName>
        <fullName evidence="1">Uncharacterized protein</fullName>
    </submittedName>
</protein>
<dbReference type="Proteomes" id="UP000634522">
    <property type="component" value="Unassembled WGS sequence"/>
</dbReference>
<organism evidence="1 2">
    <name type="scientific">Aromatoleum toluolicum</name>
    <dbReference type="NCBI Taxonomy" id="90060"/>
    <lineage>
        <taxon>Bacteria</taxon>
        <taxon>Pseudomonadati</taxon>
        <taxon>Pseudomonadota</taxon>
        <taxon>Betaproteobacteria</taxon>
        <taxon>Rhodocyclales</taxon>
        <taxon>Rhodocyclaceae</taxon>
        <taxon>Aromatoleum</taxon>
    </lineage>
</organism>
<evidence type="ECO:0000313" key="2">
    <source>
        <dbReference type="Proteomes" id="UP000634522"/>
    </source>
</evidence>
<comment type="caution">
    <text evidence="1">The sequence shown here is derived from an EMBL/GenBank/DDBJ whole genome shotgun (WGS) entry which is preliminary data.</text>
</comment>
<keyword evidence="2" id="KW-1185">Reference proteome</keyword>
<dbReference type="EMBL" id="WTVS01000044">
    <property type="protein sequence ID" value="NMF99439.1"/>
    <property type="molecule type" value="Genomic_DNA"/>
</dbReference>
<evidence type="ECO:0000313" key="1">
    <source>
        <dbReference type="EMBL" id="NMF99439.1"/>
    </source>
</evidence>
<accession>A0ABX1NJR7</accession>